<proteinExistence type="predicted"/>
<comment type="caution">
    <text evidence="1">The sequence shown here is derived from an EMBL/GenBank/DDBJ whole genome shotgun (WGS) entry which is preliminary data.</text>
</comment>
<keyword evidence="2" id="KW-1185">Reference proteome</keyword>
<organism evidence="1 2">
    <name type="scientific">Acetonema longum DSM 6540</name>
    <dbReference type="NCBI Taxonomy" id="1009370"/>
    <lineage>
        <taxon>Bacteria</taxon>
        <taxon>Bacillati</taxon>
        <taxon>Bacillota</taxon>
        <taxon>Negativicutes</taxon>
        <taxon>Acetonemataceae</taxon>
        <taxon>Acetonema</taxon>
    </lineage>
</organism>
<gene>
    <name evidence="1" type="ORF">ALO_12184</name>
</gene>
<dbReference type="AlphaFoldDB" id="F7NK24"/>
<name>F7NK24_9FIRM</name>
<dbReference type="EMBL" id="AFGF01000104">
    <property type="protein sequence ID" value="EGO63607.1"/>
    <property type="molecule type" value="Genomic_DNA"/>
</dbReference>
<evidence type="ECO:0000313" key="2">
    <source>
        <dbReference type="Proteomes" id="UP000003240"/>
    </source>
</evidence>
<sequence length="39" mass="4030">MDGMAVSCQGQAVYVPADSACWDGILSLLADSSVAKMTH</sequence>
<protein>
    <submittedName>
        <fullName evidence="1">Uncharacterized protein</fullName>
    </submittedName>
</protein>
<evidence type="ECO:0000313" key="1">
    <source>
        <dbReference type="EMBL" id="EGO63607.1"/>
    </source>
</evidence>
<feature type="non-terminal residue" evidence="1">
    <location>
        <position position="39"/>
    </location>
</feature>
<dbReference type="Proteomes" id="UP000003240">
    <property type="component" value="Unassembled WGS sequence"/>
</dbReference>
<accession>F7NK24</accession>
<reference evidence="1 2" key="1">
    <citation type="journal article" date="2011" name="EMBO J.">
        <title>Structural diversity of bacterial flagellar motors.</title>
        <authorList>
            <person name="Chen S."/>
            <person name="Beeby M."/>
            <person name="Murphy G.E."/>
            <person name="Leadbetter J.R."/>
            <person name="Hendrixson D.R."/>
            <person name="Briegel A."/>
            <person name="Li Z."/>
            <person name="Shi J."/>
            <person name="Tocheva E.I."/>
            <person name="Muller A."/>
            <person name="Dobro M.J."/>
            <person name="Jensen G.J."/>
        </authorList>
    </citation>
    <scope>NUCLEOTIDE SEQUENCE [LARGE SCALE GENOMIC DNA]</scope>
    <source>
        <strain evidence="1 2">DSM 6540</strain>
    </source>
</reference>